<protein>
    <submittedName>
        <fullName evidence="1">Uncharacterized protein</fullName>
    </submittedName>
</protein>
<reference evidence="1" key="1">
    <citation type="journal article" date="2017" name="Nature">
        <title>The sunflower genome provides insights into oil metabolism, flowering and Asterid evolution.</title>
        <authorList>
            <person name="Badouin H."/>
            <person name="Gouzy J."/>
            <person name="Grassa C.J."/>
            <person name="Murat F."/>
            <person name="Staton S.E."/>
            <person name="Cottret L."/>
            <person name="Lelandais-Briere C."/>
            <person name="Owens G.L."/>
            <person name="Carrere S."/>
            <person name="Mayjonade B."/>
            <person name="Legrand L."/>
            <person name="Gill N."/>
            <person name="Kane N.C."/>
            <person name="Bowers J.E."/>
            <person name="Hubner S."/>
            <person name="Bellec A."/>
            <person name="Berard A."/>
            <person name="Berges H."/>
            <person name="Blanchet N."/>
            <person name="Boniface M.C."/>
            <person name="Brunel D."/>
            <person name="Catrice O."/>
            <person name="Chaidir N."/>
            <person name="Claudel C."/>
            <person name="Donnadieu C."/>
            <person name="Faraut T."/>
            <person name="Fievet G."/>
            <person name="Helmstetter N."/>
            <person name="King M."/>
            <person name="Knapp S.J."/>
            <person name="Lai Z."/>
            <person name="Le Paslier M.C."/>
            <person name="Lippi Y."/>
            <person name="Lorenzon L."/>
            <person name="Mandel J.R."/>
            <person name="Marage G."/>
            <person name="Marchand G."/>
            <person name="Marquand E."/>
            <person name="Bret-Mestries E."/>
            <person name="Morien E."/>
            <person name="Nambeesan S."/>
            <person name="Nguyen T."/>
            <person name="Pegot-Espagnet P."/>
            <person name="Pouilly N."/>
            <person name="Raftis F."/>
            <person name="Sallet E."/>
            <person name="Schiex T."/>
            <person name="Thomas J."/>
            <person name="Vandecasteele C."/>
            <person name="Vares D."/>
            <person name="Vear F."/>
            <person name="Vautrin S."/>
            <person name="Crespi M."/>
            <person name="Mangin B."/>
            <person name="Burke J.M."/>
            <person name="Salse J."/>
            <person name="Munos S."/>
            <person name="Vincourt P."/>
            <person name="Rieseberg L.H."/>
            <person name="Langlade N.B."/>
        </authorList>
    </citation>
    <scope>NUCLEOTIDE SEQUENCE</scope>
    <source>
        <tissue evidence="1">Leaves</tissue>
    </source>
</reference>
<dbReference type="Gramene" id="mRNA:HanXRQr2_Chr04g0191861">
    <property type="protein sequence ID" value="CDS:HanXRQr2_Chr04g0191861.1"/>
    <property type="gene ID" value="HanXRQr2_Chr04g0191861"/>
</dbReference>
<dbReference type="Proteomes" id="UP000215914">
    <property type="component" value="Unassembled WGS sequence"/>
</dbReference>
<evidence type="ECO:0000313" key="1">
    <source>
        <dbReference type="EMBL" id="KAF5812373.1"/>
    </source>
</evidence>
<organism evidence="1 2">
    <name type="scientific">Helianthus annuus</name>
    <name type="common">Common sunflower</name>
    <dbReference type="NCBI Taxonomy" id="4232"/>
    <lineage>
        <taxon>Eukaryota</taxon>
        <taxon>Viridiplantae</taxon>
        <taxon>Streptophyta</taxon>
        <taxon>Embryophyta</taxon>
        <taxon>Tracheophyta</taxon>
        <taxon>Spermatophyta</taxon>
        <taxon>Magnoliopsida</taxon>
        <taxon>eudicotyledons</taxon>
        <taxon>Gunneridae</taxon>
        <taxon>Pentapetalae</taxon>
        <taxon>asterids</taxon>
        <taxon>campanulids</taxon>
        <taxon>Asterales</taxon>
        <taxon>Asteraceae</taxon>
        <taxon>Asteroideae</taxon>
        <taxon>Heliantheae alliance</taxon>
        <taxon>Heliantheae</taxon>
        <taxon>Helianthus</taxon>
    </lineage>
</organism>
<sequence>MYVCIQTHPHIHRQLDTLHTYITSIKRTKKMVQKFEICINILKMGVEFVMVFLEDMKIAIHQTNNQQSISSTSQTPYIGLLP</sequence>
<accession>A0A9K3JCB0</accession>
<dbReference type="EMBL" id="MNCJ02000319">
    <property type="protein sequence ID" value="KAF5812373.1"/>
    <property type="molecule type" value="Genomic_DNA"/>
</dbReference>
<proteinExistence type="predicted"/>
<keyword evidence="2" id="KW-1185">Reference proteome</keyword>
<comment type="caution">
    <text evidence="1">The sequence shown here is derived from an EMBL/GenBank/DDBJ whole genome shotgun (WGS) entry which is preliminary data.</text>
</comment>
<dbReference type="PANTHER" id="PTHR37705">
    <property type="entry name" value="BNAA08G11710D PROTEIN"/>
    <property type="match status" value="1"/>
</dbReference>
<reference evidence="1" key="2">
    <citation type="submission" date="2020-06" db="EMBL/GenBank/DDBJ databases">
        <title>Helianthus annuus Genome sequencing and assembly Release 2.</title>
        <authorList>
            <person name="Gouzy J."/>
            <person name="Langlade N."/>
            <person name="Munos S."/>
        </authorList>
    </citation>
    <scope>NUCLEOTIDE SEQUENCE</scope>
    <source>
        <tissue evidence="1">Leaves</tissue>
    </source>
</reference>
<evidence type="ECO:0000313" key="2">
    <source>
        <dbReference type="Proteomes" id="UP000215914"/>
    </source>
</evidence>
<name>A0A9K3JCB0_HELAN</name>
<dbReference type="AlphaFoldDB" id="A0A9K3JCB0"/>
<dbReference type="PANTHER" id="PTHR37705:SF1">
    <property type="entry name" value="TRANSMEMBRANE PROTEIN"/>
    <property type="match status" value="1"/>
</dbReference>
<gene>
    <name evidence="1" type="ORF">HanXRQr2_Chr04g0191861</name>
</gene>